<dbReference type="SUPFAM" id="SSF54695">
    <property type="entry name" value="POZ domain"/>
    <property type="match status" value="1"/>
</dbReference>
<dbReference type="InterPro" id="IPR000210">
    <property type="entry name" value="BTB/POZ_dom"/>
</dbReference>
<proteinExistence type="predicted"/>
<dbReference type="InterPro" id="IPR011333">
    <property type="entry name" value="SKP1/BTB/POZ_sf"/>
</dbReference>
<dbReference type="Gene3D" id="3.30.710.10">
    <property type="entry name" value="Potassium Channel Kv1.1, Chain A"/>
    <property type="match status" value="1"/>
</dbReference>
<keyword evidence="3" id="KW-1185">Reference proteome</keyword>
<dbReference type="SMART" id="SM00225">
    <property type="entry name" value="BTB"/>
    <property type="match status" value="1"/>
</dbReference>
<comment type="caution">
    <text evidence="2">The sequence shown here is derived from an EMBL/GenBank/DDBJ whole genome shotgun (WGS) entry which is preliminary data.</text>
</comment>
<evidence type="ECO:0000313" key="2">
    <source>
        <dbReference type="EMBL" id="KAH7943628.1"/>
    </source>
</evidence>
<gene>
    <name evidence="2" type="ORF">HPB52_009632</name>
</gene>
<reference evidence="2" key="1">
    <citation type="journal article" date="2020" name="Cell">
        <title>Large-Scale Comparative Analyses of Tick Genomes Elucidate Their Genetic Diversity and Vector Capacities.</title>
        <authorList>
            <consortium name="Tick Genome and Microbiome Consortium (TIGMIC)"/>
            <person name="Jia N."/>
            <person name="Wang J."/>
            <person name="Shi W."/>
            <person name="Du L."/>
            <person name="Sun Y."/>
            <person name="Zhan W."/>
            <person name="Jiang J.F."/>
            <person name="Wang Q."/>
            <person name="Zhang B."/>
            <person name="Ji P."/>
            <person name="Bell-Sakyi L."/>
            <person name="Cui X.M."/>
            <person name="Yuan T.T."/>
            <person name="Jiang B.G."/>
            <person name="Yang W.F."/>
            <person name="Lam T.T."/>
            <person name="Chang Q.C."/>
            <person name="Ding S.J."/>
            <person name="Wang X.J."/>
            <person name="Zhu J.G."/>
            <person name="Ruan X.D."/>
            <person name="Zhao L."/>
            <person name="Wei J.T."/>
            <person name="Ye R.Z."/>
            <person name="Que T.C."/>
            <person name="Du C.H."/>
            <person name="Zhou Y.H."/>
            <person name="Cheng J.X."/>
            <person name="Dai P.F."/>
            <person name="Guo W.B."/>
            <person name="Han X.H."/>
            <person name="Huang E.J."/>
            <person name="Li L.F."/>
            <person name="Wei W."/>
            <person name="Gao Y.C."/>
            <person name="Liu J.Z."/>
            <person name="Shao H.Z."/>
            <person name="Wang X."/>
            <person name="Wang C.C."/>
            <person name="Yang T.C."/>
            <person name="Huo Q.B."/>
            <person name="Li W."/>
            <person name="Chen H.Y."/>
            <person name="Chen S.E."/>
            <person name="Zhou L.G."/>
            <person name="Ni X.B."/>
            <person name="Tian J.H."/>
            <person name="Sheng Y."/>
            <person name="Liu T."/>
            <person name="Pan Y.S."/>
            <person name="Xia L.Y."/>
            <person name="Li J."/>
            <person name="Zhao F."/>
            <person name="Cao W.C."/>
        </authorList>
    </citation>
    <scope>NUCLEOTIDE SEQUENCE</scope>
    <source>
        <strain evidence="2">Rsan-2018</strain>
    </source>
</reference>
<accession>A0A9D4SSJ4</accession>
<dbReference type="VEuPathDB" id="VectorBase:RSAN_058115"/>
<name>A0A9D4SSJ4_RHISA</name>
<feature type="domain" description="BTB" evidence="1">
    <location>
        <begin position="55"/>
        <end position="127"/>
    </location>
</feature>
<dbReference type="AlphaFoldDB" id="A0A9D4SSJ4"/>
<evidence type="ECO:0000259" key="1">
    <source>
        <dbReference type="PROSITE" id="PS50097"/>
    </source>
</evidence>
<dbReference type="PROSITE" id="PS50097">
    <property type="entry name" value="BTB"/>
    <property type="match status" value="1"/>
</dbReference>
<dbReference type="PANTHER" id="PTHR45774:SF4">
    <property type="entry name" value="AXUNDEAD, ISOFORM F"/>
    <property type="match status" value="1"/>
</dbReference>
<dbReference type="PANTHER" id="PTHR45774">
    <property type="entry name" value="BTB/POZ DOMAIN-CONTAINING"/>
    <property type="match status" value="1"/>
</dbReference>
<dbReference type="EMBL" id="JABSTV010001253">
    <property type="protein sequence ID" value="KAH7943628.1"/>
    <property type="molecule type" value="Genomic_DNA"/>
</dbReference>
<dbReference type="GO" id="GO:0022008">
    <property type="term" value="P:neurogenesis"/>
    <property type="evidence" value="ECO:0007669"/>
    <property type="project" value="TreeGrafter"/>
</dbReference>
<dbReference type="Pfam" id="PF00651">
    <property type="entry name" value="BTB"/>
    <property type="match status" value="1"/>
</dbReference>
<organism evidence="2 3">
    <name type="scientific">Rhipicephalus sanguineus</name>
    <name type="common">Brown dog tick</name>
    <name type="synonym">Ixodes sanguineus</name>
    <dbReference type="NCBI Taxonomy" id="34632"/>
    <lineage>
        <taxon>Eukaryota</taxon>
        <taxon>Metazoa</taxon>
        <taxon>Ecdysozoa</taxon>
        <taxon>Arthropoda</taxon>
        <taxon>Chelicerata</taxon>
        <taxon>Arachnida</taxon>
        <taxon>Acari</taxon>
        <taxon>Parasitiformes</taxon>
        <taxon>Ixodida</taxon>
        <taxon>Ixodoidea</taxon>
        <taxon>Ixodidae</taxon>
        <taxon>Rhipicephalinae</taxon>
        <taxon>Rhipicephalus</taxon>
        <taxon>Rhipicephalus</taxon>
    </lineage>
</organism>
<sequence>MGRLHTLRVISREIDQIDAETAEVRAEFGWNGVSSATFGNDQFSLSESFESGDLADVEILAESSYFPGQRATFKAHKMILAVQNEVFRAIFFGEFAKEGCTLIANLHPEGVRGLLRYFYSGRLEVGTVHHAACTRTAAARCRIPQLEEECHNFMNYRMTPDDVCPFLDYILAVGEEALAAPATTVIVKKSLKVLSSATFKSCTEATVKYVLKHAANVSEASVLQAVYAWGQQRLMRMQQTGGHEGEQVDFRTVVLPLIPELRFLALTPKEFVDGPNAWGFLTDAEARAILSNIVKDGSMPMPAGLCEIRKARA</sequence>
<dbReference type="CDD" id="cd18186">
    <property type="entry name" value="BTB_POZ_ZBTB_KLHL-like"/>
    <property type="match status" value="1"/>
</dbReference>
<dbReference type="GO" id="GO:0005829">
    <property type="term" value="C:cytosol"/>
    <property type="evidence" value="ECO:0007669"/>
    <property type="project" value="TreeGrafter"/>
</dbReference>
<reference evidence="2" key="2">
    <citation type="submission" date="2021-09" db="EMBL/GenBank/DDBJ databases">
        <authorList>
            <person name="Jia N."/>
            <person name="Wang J."/>
            <person name="Shi W."/>
            <person name="Du L."/>
            <person name="Sun Y."/>
            <person name="Zhan W."/>
            <person name="Jiang J."/>
            <person name="Wang Q."/>
            <person name="Zhang B."/>
            <person name="Ji P."/>
            <person name="Sakyi L.B."/>
            <person name="Cui X."/>
            <person name="Yuan T."/>
            <person name="Jiang B."/>
            <person name="Yang W."/>
            <person name="Lam T.T.-Y."/>
            <person name="Chang Q."/>
            <person name="Ding S."/>
            <person name="Wang X."/>
            <person name="Zhu J."/>
            <person name="Ruan X."/>
            <person name="Zhao L."/>
            <person name="Wei J."/>
            <person name="Que T."/>
            <person name="Du C."/>
            <person name="Cheng J."/>
            <person name="Dai P."/>
            <person name="Han X."/>
            <person name="Huang E."/>
            <person name="Gao Y."/>
            <person name="Liu J."/>
            <person name="Shao H."/>
            <person name="Ye R."/>
            <person name="Li L."/>
            <person name="Wei W."/>
            <person name="Wang X."/>
            <person name="Wang C."/>
            <person name="Huo Q."/>
            <person name="Li W."/>
            <person name="Guo W."/>
            <person name="Chen H."/>
            <person name="Chen S."/>
            <person name="Zhou L."/>
            <person name="Zhou L."/>
            <person name="Ni X."/>
            <person name="Tian J."/>
            <person name="Zhou Y."/>
            <person name="Sheng Y."/>
            <person name="Liu T."/>
            <person name="Pan Y."/>
            <person name="Xia L."/>
            <person name="Li J."/>
            <person name="Zhao F."/>
            <person name="Cao W."/>
        </authorList>
    </citation>
    <scope>NUCLEOTIDE SEQUENCE</scope>
    <source>
        <strain evidence="2">Rsan-2018</strain>
        <tissue evidence="2">Larvae</tissue>
    </source>
</reference>
<protein>
    <recommendedName>
        <fullName evidence="1">BTB domain-containing protein</fullName>
    </recommendedName>
</protein>
<evidence type="ECO:0000313" key="3">
    <source>
        <dbReference type="Proteomes" id="UP000821837"/>
    </source>
</evidence>
<dbReference type="Proteomes" id="UP000821837">
    <property type="component" value="Unassembled WGS sequence"/>
</dbReference>